<dbReference type="GO" id="GO:0030253">
    <property type="term" value="P:protein secretion by the type I secretion system"/>
    <property type="evidence" value="ECO:0007669"/>
    <property type="project" value="InterPro"/>
</dbReference>
<feature type="region of interest" description="Disordered" evidence="8">
    <location>
        <begin position="1"/>
        <end position="36"/>
    </location>
</feature>
<dbReference type="InterPro" id="IPR036640">
    <property type="entry name" value="ABC1_TM_sf"/>
</dbReference>
<accession>A0AAE2ZGC3</accession>
<dbReference type="PANTHER" id="PTHR24221">
    <property type="entry name" value="ATP-BINDING CASSETTE SUB-FAMILY B"/>
    <property type="match status" value="1"/>
</dbReference>
<evidence type="ECO:0000256" key="1">
    <source>
        <dbReference type="ARBA" id="ARBA00004651"/>
    </source>
</evidence>
<evidence type="ECO:0000256" key="2">
    <source>
        <dbReference type="ARBA" id="ARBA00005417"/>
    </source>
</evidence>
<dbReference type="PROSITE" id="PS00211">
    <property type="entry name" value="ABC_TRANSPORTER_1"/>
    <property type="match status" value="1"/>
</dbReference>
<evidence type="ECO:0000256" key="4">
    <source>
        <dbReference type="ARBA" id="ARBA00022741"/>
    </source>
</evidence>
<sequence length="593" mass="62369">MAGNPTPIEGAAFAPVSGKDAPRSASGARAPTGKSVDPVGDAFRSLRACFTGVAVVSAVINLLMLTGQIFMLQIYDRVLASGSVPTLVTLSGLVLALFGFMALLDGLRSRIFTRISQDVDNRLSGLAFRTSTVLPVRFGAKGAAIRPVQDLDNVRAFLAGSGPAAIFDMPWLPFYLGIVFLFASLLGFVALAGAAIIFTLIIINELIARKAVKSAMQTAGQRTSSIEESRRNAEAIQAMGMSGALTARWTDSNVGYLDKQRHAADWSSLFSTMIKSTRMVLQSAMLAVGAWLVIQQEISAGVMIAASIMTARALAPVEAAIGNWPVFVTARRSLGQLRKILRENEGASGLIPLPLPNKSLKLDRFTCGPDGQAVVKAATFDLEAGDALAVVGPSGSGKSTLVRGIAGAIPHMSGDVRFDGAELEQWADDRIGAFIGYLPQDIQLFDGTVAANIARFAGEADPAAIVEAARLAGVHELIVGLPDGYNTVIGSAGYSLSGGQRQRIALARALFGDPFVVILDEPNSNLDANGEAALTEAIKALREKGSIVIIVSHRPSAMAVSNKVLCLRDGQVAAFGPRQKFVRPVEAVKEAGE</sequence>
<dbReference type="Pfam" id="PF00664">
    <property type="entry name" value="ABC_membrane"/>
    <property type="match status" value="1"/>
</dbReference>
<dbReference type="InterPro" id="IPR039421">
    <property type="entry name" value="Type_1_exporter"/>
</dbReference>
<feature type="domain" description="ABC transmembrane type-1" evidence="11">
    <location>
        <begin position="52"/>
        <end position="329"/>
    </location>
</feature>
<evidence type="ECO:0000256" key="5">
    <source>
        <dbReference type="ARBA" id="ARBA00022840"/>
    </source>
</evidence>
<feature type="transmembrane region" description="Helical" evidence="9">
    <location>
        <begin position="174"/>
        <end position="203"/>
    </location>
</feature>
<dbReference type="InterPro" id="IPR010128">
    <property type="entry name" value="ATPase_T1SS_PrtD-like"/>
</dbReference>
<dbReference type="EMBL" id="JAICBX010000001">
    <property type="protein sequence ID" value="MBW8635639.1"/>
    <property type="molecule type" value="Genomic_DNA"/>
</dbReference>
<dbReference type="PROSITE" id="PS50893">
    <property type="entry name" value="ABC_TRANSPORTER_2"/>
    <property type="match status" value="1"/>
</dbReference>
<comment type="similarity">
    <text evidence="2">Belongs to the ABC transporter superfamily.</text>
</comment>
<gene>
    <name evidence="12" type="ORF">K1W69_00450</name>
</gene>
<evidence type="ECO:0000259" key="11">
    <source>
        <dbReference type="PROSITE" id="PS50929"/>
    </source>
</evidence>
<dbReference type="PANTHER" id="PTHR24221:SF248">
    <property type="entry name" value="ABC TRANSPORTER TRANSMEMBRANE REGION"/>
    <property type="match status" value="1"/>
</dbReference>
<feature type="transmembrane region" description="Helical" evidence="9">
    <location>
        <begin position="87"/>
        <end position="107"/>
    </location>
</feature>
<dbReference type="GO" id="GO:0005886">
    <property type="term" value="C:plasma membrane"/>
    <property type="evidence" value="ECO:0007669"/>
    <property type="project" value="UniProtKB-SubCell"/>
</dbReference>
<dbReference type="Pfam" id="PF00005">
    <property type="entry name" value="ABC_tran"/>
    <property type="match status" value="1"/>
</dbReference>
<evidence type="ECO:0000256" key="9">
    <source>
        <dbReference type="SAM" id="Phobius"/>
    </source>
</evidence>
<reference evidence="12" key="1">
    <citation type="submission" date="2021-08" db="EMBL/GenBank/DDBJ databases">
        <title>Hoeflea bacterium WL0058 sp. nov., isolated from the sediment.</title>
        <authorList>
            <person name="Wang L."/>
            <person name="Zhang D."/>
        </authorList>
    </citation>
    <scope>NUCLEOTIDE SEQUENCE</scope>
    <source>
        <strain evidence="12">WL0058</strain>
    </source>
</reference>
<dbReference type="RefSeq" id="WP_220226368.1">
    <property type="nucleotide sequence ID" value="NZ_JAICBX010000001.1"/>
</dbReference>
<dbReference type="GO" id="GO:0030256">
    <property type="term" value="C:type I protein secretion system complex"/>
    <property type="evidence" value="ECO:0007669"/>
    <property type="project" value="InterPro"/>
</dbReference>
<dbReference type="AlphaFoldDB" id="A0AAE2ZGC3"/>
<evidence type="ECO:0000256" key="8">
    <source>
        <dbReference type="SAM" id="MobiDB-lite"/>
    </source>
</evidence>
<evidence type="ECO:0000313" key="12">
    <source>
        <dbReference type="EMBL" id="MBW8635639.1"/>
    </source>
</evidence>
<keyword evidence="3 9" id="KW-0812">Transmembrane</keyword>
<keyword evidence="7 9" id="KW-0472">Membrane</keyword>
<evidence type="ECO:0000313" key="13">
    <source>
        <dbReference type="Proteomes" id="UP001196509"/>
    </source>
</evidence>
<proteinExistence type="inferred from homology"/>
<name>A0AAE2ZGC3_9HYPH</name>
<dbReference type="Gene3D" id="3.40.50.300">
    <property type="entry name" value="P-loop containing nucleotide triphosphate hydrolases"/>
    <property type="match status" value="1"/>
</dbReference>
<dbReference type="NCBIfam" id="TIGR01842">
    <property type="entry name" value="type_I_sec_PrtD"/>
    <property type="match status" value="1"/>
</dbReference>
<evidence type="ECO:0000259" key="10">
    <source>
        <dbReference type="PROSITE" id="PS50893"/>
    </source>
</evidence>
<organism evidence="12 13">
    <name type="scientific">Flavimaribacter sediminis</name>
    <dbReference type="NCBI Taxonomy" id="2865987"/>
    <lineage>
        <taxon>Bacteria</taxon>
        <taxon>Pseudomonadati</taxon>
        <taxon>Pseudomonadota</taxon>
        <taxon>Alphaproteobacteria</taxon>
        <taxon>Hyphomicrobiales</taxon>
        <taxon>Rhizobiaceae</taxon>
        <taxon>Flavimaribacter</taxon>
    </lineage>
</organism>
<keyword evidence="4" id="KW-0547">Nucleotide-binding</keyword>
<keyword evidence="5" id="KW-0067">ATP-binding</keyword>
<dbReference type="GO" id="GO:0016887">
    <property type="term" value="F:ATP hydrolysis activity"/>
    <property type="evidence" value="ECO:0007669"/>
    <property type="project" value="InterPro"/>
</dbReference>
<dbReference type="SUPFAM" id="SSF90123">
    <property type="entry name" value="ABC transporter transmembrane region"/>
    <property type="match status" value="1"/>
</dbReference>
<evidence type="ECO:0000256" key="7">
    <source>
        <dbReference type="ARBA" id="ARBA00023136"/>
    </source>
</evidence>
<evidence type="ECO:0000256" key="3">
    <source>
        <dbReference type="ARBA" id="ARBA00022692"/>
    </source>
</evidence>
<dbReference type="InterPro" id="IPR017871">
    <property type="entry name" value="ABC_transporter-like_CS"/>
</dbReference>
<protein>
    <submittedName>
        <fullName evidence="12">Type I secretion system permease/ATPase</fullName>
    </submittedName>
</protein>
<comment type="subcellular location">
    <subcellularLocation>
        <location evidence="1">Cell membrane</location>
        <topology evidence="1">Multi-pass membrane protein</topology>
    </subcellularLocation>
</comment>
<feature type="domain" description="ABC transporter" evidence="10">
    <location>
        <begin position="360"/>
        <end position="591"/>
    </location>
</feature>
<dbReference type="InterPro" id="IPR003439">
    <property type="entry name" value="ABC_transporter-like_ATP-bd"/>
</dbReference>
<dbReference type="SMART" id="SM00382">
    <property type="entry name" value="AAA"/>
    <property type="match status" value="1"/>
</dbReference>
<dbReference type="GO" id="GO:0034040">
    <property type="term" value="F:ATPase-coupled lipid transmembrane transporter activity"/>
    <property type="evidence" value="ECO:0007669"/>
    <property type="project" value="TreeGrafter"/>
</dbReference>
<keyword evidence="6 9" id="KW-1133">Transmembrane helix</keyword>
<dbReference type="GO" id="GO:0140359">
    <property type="term" value="F:ABC-type transporter activity"/>
    <property type="evidence" value="ECO:0007669"/>
    <property type="project" value="InterPro"/>
</dbReference>
<dbReference type="Proteomes" id="UP001196509">
    <property type="component" value="Unassembled WGS sequence"/>
</dbReference>
<dbReference type="SUPFAM" id="SSF52540">
    <property type="entry name" value="P-loop containing nucleoside triphosphate hydrolases"/>
    <property type="match status" value="1"/>
</dbReference>
<keyword evidence="13" id="KW-1185">Reference proteome</keyword>
<dbReference type="InterPro" id="IPR027417">
    <property type="entry name" value="P-loop_NTPase"/>
</dbReference>
<evidence type="ECO:0000256" key="6">
    <source>
        <dbReference type="ARBA" id="ARBA00022989"/>
    </source>
</evidence>
<dbReference type="Gene3D" id="1.20.1560.10">
    <property type="entry name" value="ABC transporter type 1, transmembrane domain"/>
    <property type="match status" value="1"/>
</dbReference>
<comment type="caution">
    <text evidence="12">The sequence shown here is derived from an EMBL/GenBank/DDBJ whole genome shotgun (WGS) entry which is preliminary data.</text>
</comment>
<dbReference type="InterPro" id="IPR011527">
    <property type="entry name" value="ABC1_TM_dom"/>
</dbReference>
<feature type="transmembrane region" description="Helical" evidence="9">
    <location>
        <begin position="53"/>
        <end position="75"/>
    </location>
</feature>
<dbReference type="PROSITE" id="PS50929">
    <property type="entry name" value="ABC_TM1F"/>
    <property type="match status" value="1"/>
</dbReference>
<dbReference type="InterPro" id="IPR003593">
    <property type="entry name" value="AAA+_ATPase"/>
</dbReference>
<dbReference type="GO" id="GO:0005524">
    <property type="term" value="F:ATP binding"/>
    <property type="evidence" value="ECO:0007669"/>
    <property type="project" value="UniProtKB-KW"/>
</dbReference>